<evidence type="ECO:0000256" key="2">
    <source>
        <dbReference type="SAM" id="Phobius"/>
    </source>
</evidence>
<reference evidence="4 5" key="1">
    <citation type="submission" date="2019-03" db="EMBL/GenBank/DDBJ databases">
        <title>Genomics of glacier-inhabiting Cryobacterium strains.</title>
        <authorList>
            <person name="Liu Q."/>
            <person name="Xin Y.-H."/>
        </authorList>
    </citation>
    <scope>NUCLEOTIDE SEQUENCE [LARGE SCALE GENOMIC DNA]</scope>
    <source>
        <strain evidence="4 5">Hz16</strain>
    </source>
</reference>
<dbReference type="EMBL" id="SOHL01000013">
    <property type="protein sequence ID" value="TFD71336.1"/>
    <property type="molecule type" value="Genomic_DNA"/>
</dbReference>
<dbReference type="Pfam" id="PF13462">
    <property type="entry name" value="Thioredoxin_4"/>
    <property type="match status" value="1"/>
</dbReference>
<feature type="compositionally biased region" description="Low complexity" evidence="1">
    <location>
        <begin position="1"/>
        <end position="12"/>
    </location>
</feature>
<dbReference type="InterPro" id="IPR012336">
    <property type="entry name" value="Thioredoxin-like_fold"/>
</dbReference>
<evidence type="ECO:0000259" key="3">
    <source>
        <dbReference type="Pfam" id="PF13462"/>
    </source>
</evidence>
<dbReference type="SUPFAM" id="SSF52833">
    <property type="entry name" value="Thioredoxin-like"/>
    <property type="match status" value="1"/>
</dbReference>
<organism evidence="4 5">
    <name type="scientific">Cryobacterium gelidum</name>
    <dbReference type="NCBI Taxonomy" id="1259164"/>
    <lineage>
        <taxon>Bacteria</taxon>
        <taxon>Bacillati</taxon>
        <taxon>Actinomycetota</taxon>
        <taxon>Actinomycetes</taxon>
        <taxon>Micrococcales</taxon>
        <taxon>Microbacteriaceae</taxon>
        <taxon>Cryobacterium</taxon>
    </lineage>
</organism>
<dbReference type="RefSeq" id="WP_134551216.1">
    <property type="nucleotide sequence ID" value="NZ_SOHL01000013.1"/>
</dbReference>
<dbReference type="AlphaFoldDB" id="A0A4R9AX04"/>
<accession>A0A4R9AX04</accession>
<dbReference type="Gene3D" id="3.40.30.10">
    <property type="entry name" value="Glutaredoxin"/>
    <property type="match status" value="1"/>
</dbReference>
<evidence type="ECO:0000313" key="5">
    <source>
        <dbReference type="Proteomes" id="UP000297983"/>
    </source>
</evidence>
<feature type="region of interest" description="Disordered" evidence="1">
    <location>
        <begin position="1"/>
        <end position="35"/>
    </location>
</feature>
<proteinExistence type="predicted"/>
<feature type="transmembrane region" description="Helical" evidence="2">
    <location>
        <begin position="40"/>
        <end position="62"/>
    </location>
</feature>
<comment type="caution">
    <text evidence="4">The sequence shown here is derived from an EMBL/GenBank/DDBJ whole genome shotgun (WGS) entry which is preliminary data.</text>
</comment>
<sequence length="305" mass="31963">MPIGGPSDSSPSRSRRRDAARVKAKELRVSQKKKDRRNKVFLQGGMAIAAVAIVVLVALVIVNSIKPAGPGPKNMASDGALIGEGLVTARTPALQPDANPRPSEADPTGAVANIRLYVDYLCPLCADFEDANTEQIAQWVDSGAATVEIHPIAILANKSAGTKYSLRAANASACVANYSPDDFFAFSSALFVDQPKETSPGRSNDELKNVVTDSGVSEALSSINSCIDDGTYESWVEAATDRSTAGPIPNSSIESIIGTPTILVNGKPYTGSFDDPKEFASFVQQALGETYSTSTSTPTPATPAP</sequence>
<dbReference type="InterPro" id="IPR036249">
    <property type="entry name" value="Thioredoxin-like_sf"/>
</dbReference>
<feature type="domain" description="Thioredoxin-like fold" evidence="3">
    <location>
        <begin position="111"/>
        <end position="282"/>
    </location>
</feature>
<gene>
    <name evidence="4" type="ORF">E3T50_07155</name>
</gene>
<keyword evidence="2" id="KW-0812">Transmembrane</keyword>
<keyword evidence="5" id="KW-1185">Reference proteome</keyword>
<dbReference type="Proteomes" id="UP000297983">
    <property type="component" value="Unassembled WGS sequence"/>
</dbReference>
<name>A0A4R9AX04_9MICO</name>
<keyword evidence="2" id="KW-0472">Membrane</keyword>
<keyword evidence="2" id="KW-1133">Transmembrane helix</keyword>
<feature type="compositionally biased region" description="Basic and acidic residues" evidence="1">
    <location>
        <begin position="17"/>
        <end position="29"/>
    </location>
</feature>
<evidence type="ECO:0000256" key="1">
    <source>
        <dbReference type="SAM" id="MobiDB-lite"/>
    </source>
</evidence>
<protein>
    <recommendedName>
        <fullName evidence="3">Thioredoxin-like fold domain-containing protein</fullName>
    </recommendedName>
</protein>
<evidence type="ECO:0000313" key="4">
    <source>
        <dbReference type="EMBL" id="TFD71336.1"/>
    </source>
</evidence>